<keyword evidence="3" id="KW-1185">Reference proteome</keyword>
<evidence type="ECO:0000256" key="1">
    <source>
        <dbReference type="SAM" id="SignalP"/>
    </source>
</evidence>
<dbReference type="RefSeq" id="WP_421953329.1">
    <property type="nucleotide sequence ID" value="NZ_AP025297.1"/>
</dbReference>
<evidence type="ECO:0000313" key="2">
    <source>
        <dbReference type="EMBL" id="BDD01967.1"/>
    </source>
</evidence>
<dbReference type="EMBL" id="AP025297">
    <property type="protein sequence ID" value="BDD01967.1"/>
    <property type="molecule type" value="Genomic_DNA"/>
</dbReference>
<geneLocation type="plasmid" evidence="2 3">
    <name>pPP5</name>
</geneLocation>
<feature type="signal peptide" evidence="1">
    <location>
        <begin position="1"/>
        <end position="20"/>
    </location>
</feature>
<proteinExistence type="predicted"/>
<keyword evidence="2" id="KW-0614">Plasmid</keyword>
<reference evidence="2 3" key="1">
    <citation type="submission" date="2021-12" db="EMBL/GenBank/DDBJ databases">
        <title>Genome sequencing of bacteria with rrn-lacking chromosome and rrn-plasmid.</title>
        <authorList>
            <person name="Anda M."/>
            <person name="Iwasaki W."/>
        </authorList>
    </citation>
    <scope>NUCLEOTIDE SEQUENCE [LARGE SCALE GENOMIC DNA]</scope>
    <source>
        <strain evidence="2 3">NBRC 101262</strain>
        <plasmid evidence="2 3">pPP5</plasmid>
    </source>
</reference>
<dbReference type="PROSITE" id="PS51257">
    <property type="entry name" value="PROKAR_LIPOPROTEIN"/>
    <property type="match status" value="1"/>
</dbReference>
<keyword evidence="1" id="KW-0732">Signal</keyword>
<gene>
    <name evidence="2" type="ORF">PEPS_42470</name>
</gene>
<accession>A0ABM7VLT5</accession>
<feature type="chain" id="PRO_5047204360" evidence="1">
    <location>
        <begin position="21"/>
        <end position="577"/>
    </location>
</feature>
<dbReference type="Proteomes" id="UP001354989">
    <property type="component" value="Plasmid pPP5"/>
</dbReference>
<name>A0ABM7VLT5_9BACT</name>
<organism evidence="2 3">
    <name type="scientific">Persicobacter psychrovividus</name>
    <dbReference type="NCBI Taxonomy" id="387638"/>
    <lineage>
        <taxon>Bacteria</taxon>
        <taxon>Pseudomonadati</taxon>
        <taxon>Bacteroidota</taxon>
        <taxon>Cytophagia</taxon>
        <taxon>Cytophagales</taxon>
        <taxon>Persicobacteraceae</taxon>
        <taxon>Persicobacter</taxon>
    </lineage>
</organism>
<evidence type="ECO:0000313" key="3">
    <source>
        <dbReference type="Proteomes" id="UP001354989"/>
    </source>
</evidence>
<protein>
    <submittedName>
        <fullName evidence="2">Uncharacterized protein</fullName>
    </submittedName>
</protein>
<sequence>MKKRLFNIVLVAAIFGGITACNKAEQATPVAQKGIHKVTKMPQHPKPYHMINWKEKAQDFDKYVYDWHAKGPFKPFIWKDTSHRNMDQDTYGLYTVVGDVRQGGNKNGGEFHESLCSLGSLLGAGLVGIDKTHQDGNNYVKMVQNYFNSDNGWNIMMNNTSPKIAQLGGGYGRDWWYDVFPNVLYYAVADVFPGVNHQDQLLHTIANQFYKADSVLNGDYDYSYFDYSKMKGFKTHIPHQQDAAAGHAYVLLNAYHKFGSKKYLKGAESALQALLAQKESRFYEVLMPFGALVAARLNAEEGTNYDYQHILDWTFDGCKAKDGRTGWGIVNEKWGKFDVAGLQGSLTDGGGYMFLMNTIDMAWPLVPMVRYDTRYANTIGKYMLNATNAARLFYPYEMPDSNQWLPKRKEISNNVIAYEGIKKHDMYNKKSLKGVTPVALGDGPNWQLNQPEISMFSIYGSAHAGIYGAIIEQTDVPEILKLNCLATDFYRNDAFPTYLVYNPYQQSKTITYNAKSEGAIDLYDAVNHTLVAENINGKGKVALPAQASRVLVEIPHGQKITKQGKHYVAGKTVVAFM</sequence>